<accession>A0A0G0N930</accession>
<dbReference type="EMBL" id="LBWP01000001">
    <property type="protein sequence ID" value="KKR11973.1"/>
    <property type="molecule type" value="Genomic_DNA"/>
</dbReference>
<evidence type="ECO:0000313" key="3">
    <source>
        <dbReference type="Proteomes" id="UP000034246"/>
    </source>
</evidence>
<feature type="transmembrane region" description="Helical" evidence="1">
    <location>
        <begin position="179"/>
        <end position="197"/>
    </location>
</feature>
<feature type="transmembrane region" description="Helical" evidence="1">
    <location>
        <begin position="89"/>
        <end position="107"/>
    </location>
</feature>
<feature type="transmembrane region" description="Helical" evidence="1">
    <location>
        <begin position="35"/>
        <end position="53"/>
    </location>
</feature>
<keyword evidence="1" id="KW-0472">Membrane</keyword>
<gene>
    <name evidence="2" type="ORF">UT39_C0001G0028</name>
</gene>
<evidence type="ECO:0000313" key="2">
    <source>
        <dbReference type="EMBL" id="KKR11973.1"/>
    </source>
</evidence>
<sequence>MESVLLTVLVSVFCGLTFLFIFWKNLKDDYMPSQIFSVGFIVLISFALGFFLSGFASTYRFWILFIAIVIGYIIGYSKSKIKFYEGLDSLTIALAISLIPSALFFINDWSLDLFLFYLSLALSCLVYFSVRRYYKTFIWYKSGKRGFSGLFTLGVVFLFRSVVSIVKPDYTLFLTEYDIFISGLISFSAFLNIFILGEK</sequence>
<keyword evidence="1" id="KW-0812">Transmembrane</keyword>
<evidence type="ECO:0000256" key="1">
    <source>
        <dbReference type="SAM" id="Phobius"/>
    </source>
</evidence>
<comment type="caution">
    <text evidence="2">The sequence shown here is derived from an EMBL/GenBank/DDBJ whole genome shotgun (WGS) entry which is preliminary data.</text>
</comment>
<feature type="transmembrane region" description="Helical" evidence="1">
    <location>
        <begin position="59"/>
        <end position="77"/>
    </location>
</feature>
<dbReference type="AlphaFoldDB" id="A0A0G0N930"/>
<dbReference type="STRING" id="1618550.UT39_C0001G0028"/>
<feature type="transmembrane region" description="Helical" evidence="1">
    <location>
        <begin position="6"/>
        <end position="23"/>
    </location>
</feature>
<name>A0A0G0N930_9BACT</name>
<proteinExistence type="predicted"/>
<reference evidence="2 3" key="1">
    <citation type="journal article" date="2015" name="Nature">
        <title>rRNA introns, odd ribosomes, and small enigmatic genomes across a large radiation of phyla.</title>
        <authorList>
            <person name="Brown C.T."/>
            <person name="Hug L.A."/>
            <person name="Thomas B.C."/>
            <person name="Sharon I."/>
            <person name="Castelle C.J."/>
            <person name="Singh A."/>
            <person name="Wilkins M.J."/>
            <person name="Williams K.H."/>
            <person name="Banfield J.F."/>
        </authorList>
    </citation>
    <scope>NUCLEOTIDE SEQUENCE [LARGE SCALE GENOMIC DNA]</scope>
</reference>
<protein>
    <submittedName>
        <fullName evidence="2">Uncharacterized protein</fullName>
    </submittedName>
</protein>
<feature type="transmembrane region" description="Helical" evidence="1">
    <location>
        <begin position="146"/>
        <end position="167"/>
    </location>
</feature>
<keyword evidence="1" id="KW-1133">Transmembrane helix</keyword>
<dbReference type="Proteomes" id="UP000034246">
    <property type="component" value="Unassembled WGS sequence"/>
</dbReference>
<organism evidence="2 3">
    <name type="scientific">Candidatus Woesebacteria bacterium GW2011_GWA1_39_21</name>
    <dbReference type="NCBI Taxonomy" id="1618550"/>
    <lineage>
        <taxon>Bacteria</taxon>
        <taxon>Candidatus Woeseibacteriota</taxon>
    </lineage>
</organism>
<feature type="transmembrane region" description="Helical" evidence="1">
    <location>
        <begin position="113"/>
        <end position="134"/>
    </location>
</feature>